<name>A0A4Z2GBL7_9TELE</name>
<feature type="region of interest" description="Disordered" evidence="1">
    <location>
        <begin position="37"/>
        <end position="58"/>
    </location>
</feature>
<evidence type="ECO:0000256" key="1">
    <source>
        <dbReference type="SAM" id="MobiDB-lite"/>
    </source>
</evidence>
<sequence length="94" mass="9701">MCCVTVDPPRSSHAIVHLLSQLPGFINIRRQAEAGGSGFITPGGPKATAARSDGPTEGGASITSQDLFFLSGANWEDSTHVTVIQILLSGGVSH</sequence>
<keyword evidence="3" id="KW-1185">Reference proteome</keyword>
<evidence type="ECO:0000313" key="3">
    <source>
        <dbReference type="Proteomes" id="UP000314294"/>
    </source>
</evidence>
<gene>
    <name evidence="2" type="ORF">EYF80_038788</name>
</gene>
<proteinExistence type="predicted"/>
<dbReference type="Proteomes" id="UP000314294">
    <property type="component" value="Unassembled WGS sequence"/>
</dbReference>
<protein>
    <submittedName>
        <fullName evidence="2">Uncharacterized protein</fullName>
    </submittedName>
</protein>
<evidence type="ECO:0000313" key="2">
    <source>
        <dbReference type="EMBL" id="TNN50986.1"/>
    </source>
</evidence>
<comment type="caution">
    <text evidence="2">The sequence shown here is derived from an EMBL/GenBank/DDBJ whole genome shotgun (WGS) entry which is preliminary data.</text>
</comment>
<organism evidence="2 3">
    <name type="scientific">Liparis tanakae</name>
    <name type="common">Tanaka's snailfish</name>
    <dbReference type="NCBI Taxonomy" id="230148"/>
    <lineage>
        <taxon>Eukaryota</taxon>
        <taxon>Metazoa</taxon>
        <taxon>Chordata</taxon>
        <taxon>Craniata</taxon>
        <taxon>Vertebrata</taxon>
        <taxon>Euteleostomi</taxon>
        <taxon>Actinopterygii</taxon>
        <taxon>Neopterygii</taxon>
        <taxon>Teleostei</taxon>
        <taxon>Neoteleostei</taxon>
        <taxon>Acanthomorphata</taxon>
        <taxon>Eupercaria</taxon>
        <taxon>Perciformes</taxon>
        <taxon>Cottioidei</taxon>
        <taxon>Cottales</taxon>
        <taxon>Liparidae</taxon>
        <taxon>Liparis</taxon>
    </lineage>
</organism>
<reference evidence="2 3" key="1">
    <citation type="submission" date="2019-03" db="EMBL/GenBank/DDBJ databases">
        <title>First draft genome of Liparis tanakae, snailfish: a comprehensive survey of snailfish specific genes.</title>
        <authorList>
            <person name="Kim W."/>
            <person name="Song I."/>
            <person name="Jeong J.-H."/>
            <person name="Kim D."/>
            <person name="Kim S."/>
            <person name="Ryu S."/>
            <person name="Song J.Y."/>
            <person name="Lee S.K."/>
        </authorList>
    </citation>
    <scope>NUCLEOTIDE SEQUENCE [LARGE SCALE GENOMIC DNA]</scope>
    <source>
        <tissue evidence="2">Muscle</tissue>
    </source>
</reference>
<dbReference type="EMBL" id="SRLO01000598">
    <property type="protein sequence ID" value="TNN50986.1"/>
    <property type="molecule type" value="Genomic_DNA"/>
</dbReference>
<accession>A0A4Z2GBL7</accession>
<dbReference type="AlphaFoldDB" id="A0A4Z2GBL7"/>